<dbReference type="PANTHER" id="PTHR43848">
    <property type="entry name" value="PUTRESCINE TRANSPORT SYSTEM PERMEASE PROTEIN POTI"/>
    <property type="match status" value="1"/>
</dbReference>
<feature type="transmembrane region" description="Helical" evidence="8">
    <location>
        <begin position="234"/>
        <end position="252"/>
    </location>
</feature>
<evidence type="ECO:0000313" key="10">
    <source>
        <dbReference type="EMBL" id="APX96367.1"/>
    </source>
</evidence>
<dbReference type="AlphaFoldDB" id="A0A1N7E539"/>
<evidence type="ECO:0000256" key="1">
    <source>
        <dbReference type="ARBA" id="ARBA00004651"/>
    </source>
</evidence>
<organism evidence="11 12">
    <name type="scientific">Natronorubrum daqingense</name>
    <dbReference type="NCBI Taxonomy" id="588898"/>
    <lineage>
        <taxon>Archaea</taxon>
        <taxon>Methanobacteriati</taxon>
        <taxon>Methanobacteriota</taxon>
        <taxon>Stenosarchaea group</taxon>
        <taxon>Halobacteria</taxon>
        <taxon>Halobacteriales</taxon>
        <taxon>Natrialbaceae</taxon>
        <taxon>Natronorubrum</taxon>
    </lineage>
</organism>
<keyword evidence="5 8" id="KW-0812">Transmembrane</keyword>
<keyword evidence="3 8" id="KW-0813">Transport</keyword>
<proteinExistence type="inferred from homology"/>
<accession>A0A1N7E539</accession>
<comment type="similarity">
    <text evidence="2">Belongs to the binding-protein-dependent transport system permease family. CysTW subfamily.</text>
</comment>
<evidence type="ECO:0000313" key="12">
    <source>
        <dbReference type="Proteomes" id="UP000185687"/>
    </source>
</evidence>
<feature type="transmembrane region" description="Helical" evidence="8">
    <location>
        <begin position="64"/>
        <end position="87"/>
    </location>
</feature>
<dbReference type="SUPFAM" id="SSF161098">
    <property type="entry name" value="MetI-like"/>
    <property type="match status" value="1"/>
</dbReference>
<dbReference type="GeneID" id="30955657"/>
<dbReference type="InterPro" id="IPR035906">
    <property type="entry name" value="MetI-like_sf"/>
</dbReference>
<keyword evidence="12" id="KW-1185">Reference proteome</keyword>
<dbReference type="Proteomes" id="UP000185687">
    <property type="component" value="Unassembled WGS sequence"/>
</dbReference>
<dbReference type="RefSeq" id="WP_076582235.1">
    <property type="nucleotide sequence ID" value="NZ_CP019327.1"/>
</dbReference>
<sequence>MNERLERLGLLPVLGLVYVLLLLPVVIVVLTSFTVSEQPTIPYDGVTLEWYVELLYNSRIYDSIISSVIVGVAASLLAGAIGTATAFGFVRSEIPYKETLATVMLLPIMISPVIIGLALLRFGGTVGMSSGYPVIILTHTVLTFPFVFLIVRSRLLTFDTQLEDASRTLGASNIETVCNVTLPLLAPAVAAGMLLAFVISFGEFTATQFLTGAGSQTVPIYIYNQIGTGLSPEISALATVLVVVMIAAGYLGDRLT</sequence>
<dbReference type="Proteomes" id="UP000187321">
    <property type="component" value="Chromosome"/>
</dbReference>
<dbReference type="Gene3D" id="1.10.3720.10">
    <property type="entry name" value="MetI-like"/>
    <property type="match status" value="1"/>
</dbReference>
<gene>
    <name evidence="10" type="ORF">BB347_06900</name>
    <name evidence="11" type="ORF">SAMN05421809_2465</name>
</gene>
<feature type="domain" description="ABC transmembrane type-1" evidence="9">
    <location>
        <begin position="64"/>
        <end position="252"/>
    </location>
</feature>
<comment type="subcellular location">
    <subcellularLocation>
        <location evidence="1 8">Cell membrane</location>
        <topology evidence="1 8">Multi-pass membrane protein</topology>
    </subcellularLocation>
</comment>
<dbReference type="PANTHER" id="PTHR43848:SF2">
    <property type="entry name" value="PUTRESCINE TRANSPORT SYSTEM PERMEASE PROTEIN POTI"/>
    <property type="match status" value="1"/>
</dbReference>
<dbReference type="KEGG" id="hda:BB347_06900"/>
<feature type="transmembrane region" description="Helical" evidence="8">
    <location>
        <begin position="12"/>
        <end position="35"/>
    </location>
</feature>
<dbReference type="InterPro" id="IPR051789">
    <property type="entry name" value="Bact_Polyamine_Transport"/>
</dbReference>
<dbReference type="GO" id="GO:0055085">
    <property type="term" value="P:transmembrane transport"/>
    <property type="evidence" value="ECO:0007669"/>
    <property type="project" value="InterPro"/>
</dbReference>
<dbReference type="EMBL" id="FTNP01000003">
    <property type="protein sequence ID" value="SIR83217.1"/>
    <property type="molecule type" value="Genomic_DNA"/>
</dbReference>
<evidence type="ECO:0000256" key="3">
    <source>
        <dbReference type="ARBA" id="ARBA00022448"/>
    </source>
</evidence>
<dbReference type="InterPro" id="IPR000515">
    <property type="entry name" value="MetI-like"/>
</dbReference>
<evidence type="ECO:0000313" key="13">
    <source>
        <dbReference type="Proteomes" id="UP000187321"/>
    </source>
</evidence>
<reference evidence="11 12" key="2">
    <citation type="submission" date="2017-01" db="EMBL/GenBank/DDBJ databases">
        <authorList>
            <person name="Mah S.A."/>
            <person name="Swanson W.J."/>
            <person name="Moy G.W."/>
            <person name="Vacquier V.D."/>
        </authorList>
    </citation>
    <scope>NUCLEOTIDE SEQUENCE [LARGE SCALE GENOMIC DNA]</scope>
    <source>
        <strain evidence="11 12">CGMCC 1.8909</strain>
    </source>
</reference>
<keyword evidence="4" id="KW-1003">Cell membrane</keyword>
<evidence type="ECO:0000256" key="5">
    <source>
        <dbReference type="ARBA" id="ARBA00022692"/>
    </source>
</evidence>
<dbReference type="EMBL" id="CP019327">
    <property type="protein sequence ID" value="APX96367.1"/>
    <property type="molecule type" value="Genomic_DNA"/>
</dbReference>
<dbReference type="CDD" id="cd06261">
    <property type="entry name" value="TM_PBP2"/>
    <property type="match status" value="1"/>
</dbReference>
<protein>
    <submittedName>
        <fullName evidence="10">Spermidine/putrescine ABC transporter permease</fullName>
    </submittedName>
    <submittedName>
        <fullName evidence="11">Spermidine/putrescine transport system permease protein</fullName>
    </submittedName>
</protein>
<evidence type="ECO:0000256" key="7">
    <source>
        <dbReference type="ARBA" id="ARBA00023136"/>
    </source>
</evidence>
<dbReference type="Pfam" id="PF00528">
    <property type="entry name" value="BPD_transp_1"/>
    <property type="match status" value="1"/>
</dbReference>
<reference evidence="10 13" key="1">
    <citation type="submission" date="2017-01" db="EMBL/GenBank/DDBJ databases">
        <title>Complete genome sequence of Haloterrigena daqingensis type strain (JX313T).</title>
        <authorList>
            <person name="Shuang W."/>
        </authorList>
    </citation>
    <scope>NUCLEOTIDE SEQUENCE [LARGE SCALE GENOMIC DNA]</scope>
    <source>
        <strain evidence="10 13">JX313</strain>
    </source>
</reference>
<evidence type="ECO:0000256" key="4">
    <source>
        <dbReference type="ARBA" id="ARBA00022475"/>
    </source>
</evidence>
<dbReference type="STRING" id="588898.BB347_06900"/>
<feature type="transmembrane region" description="Helical" evidence="8">
    <location>
        <begin position="99"/>
        <end position="120"/>
    </location>
</feature>
<evidence type="ECO:0000259" key="9">
    <source>
        <dbReference type="PROSITE" id="PS50928"/>
    </source>
</evidence>
<keyword evidence="6 8" id="KW-1133">Transmembrane helix</keyword>
<dbReference type="GO" id="GO:0005886">
    <property type="term" value="C:plasma membrane"/>
    <property type="evidence" value="ECO:0007669"/>
    <property type="project" value="UniProtKB-SubCell"/>
</dbReference>
<evidence type="ECO:0000256" key="2">
    <source>
        <dbReference type="ARBA" id="ARBA00007069"/>
    </source>
</evidence>
<dbReference type="OrthoDB" id="45815at2157"/>
<keyword evidence="7 8" id="KW-0472">Membrane</keyword>
<feature type="transmembrane region" description="Helical" evidence="8">
    <location>
        <begin position="132"/>
        <end position="151"/>
    </location>
</feature>
<feature type="transmembrane region" description="Helical" evidence="8">
    <location>
        <begin position="177"/>
        <end position="201"/>
    </location>
</feature>
<evidence type="ECO:0000256" key="6">
    <source>
        <dbReference type="ARBA" id="ARBA00022989"/>
    </source>
</evidence>
<dbReference type="PROSITE" id="PS50928">
    <property type="entry name" value="ABC_TM1"/>
    <property type="match status" value="1"/>
</dbReference>
<evidence type="ECO:0000256" key="8">
    <source>
        <dbReference type="RuleBase" id="RU363032"/>
    </source>
</evidence>
<evidence type="ECO:0000313" key="11">
    <source>
        <dbReference type="EMBL" id="SIR83217.1"/>
    </source>
</evidence>
<name>A0A1N7E539_9EURY</name>